<dbReference type="InterPro" id="IPR058679">
    <property type="entry name" value="RlmG_N"/>
</dbReference>
<protein>
    <submittedName>
        <fullName evidence="8">Ribosomal RNA large subunit methyltransferase G</fullName>
    </submittedName>
</protein>
<organism evidence="8 9">
    <name type="scientific">Saccharospirillum salsuginis</name>
    <dbReference type="NCBI Taxonomy" id="418750"/>
    <lineage>
        <taxon>Bacteria</taxon>
        <taxon>Pseudomonadati</taxon>
        <taxon>Pseudomonadota</taxon>
        <taxon>Gammaproteobacteria</taxon>
        <taxon>Oceanospirillales</taxon>
        <taxon>Saccharospirillaceae</taxon>
        <taxon>Saccharospirillum</taxon>
    </lineage>
</organism>
<dbReference type="Proteomes" id="UP000626148">
    <property type="component" value="Unassembled WGS sequence"/>
</dbReference>
<keyword evidence="9" id="KW-1185">Reference proteome</keyword>
<dbReference type="CDD" id="cd02440">
    <property type="entry name" value="AdoMet_MTases"/>
    <property type="match status" value="1"/>
</dbReference>
<dbReference type="InterPro" id="IPR002052">
    <property type="entry name" value="DNA_methylase_N6_adenine_CS"/>
</dbReference>
<keyword evidence="4" id="KW-0808">Transferase</keyword>
<gene>
    <name evidence="8" type="primary">rlmG</name>
    <name evidence="8" type="ORF">GCM10007392_18590</name>
</gene>
<dbReference type="InterPro" id="IPR029063">
    <property type="entry name" value="SAM-dependent_MTases_sf"/>
</dbReference>
<feature type="domain" description="RlmG N-terminal" evidence="7">
    <location>
        <begin position="5"/>
        <end position="171"/>
    </location>
</feature>
<dbReference type="InterPro" id="IPR046977">
    <property type="entry name" value="RsmC/RlmG"/>
</dbReference>
<evidence type="ECO:0000256" key="4">
    <source>
        <dbReference type="ARBA" id="ARBA00022679"/>
    </source>
</evidence>
<evidence type="ECO:0000313" key="8">
    <source>
        <dbReference type="EMBL" id="GGX51584.1"/>
    </source>
</evidence>
<reference evidence="8" key="2">
    <citation type="submission" date="2020-09" db="EMBL/GenBank/DDBJ databases">
        <authorList>
            <person name="Sun Q."/>
            <person name="Kim S."/>
        </authorList>
    </citation>
    <scope>NUCLEOTIDE SEQUENCE</scope>
    <source>
        <strain evidence="8">KCTC 22169</strain>
    </source>
</reference>
<keyword evidence="3 8" id="KW-0489">Methyltransferase</keyword>
<feature type="domain" description="Methyltransferase small" evidence="6">
    <location>
        <begin position="192"/>
        <end position="362"/>
    </location>
</feature>
<keyword evidence="1" id="KW-0963">Cytoplasm</keyword>
<proteinExistence type="predicted"/>
<dbReference type="Gene3D" id="3.40.50.150">
    <property type="entry name" value="Vaccinia Virus protein VP39"/>
    <property type="match status" value="2"/>
</dbReference>
<dbReference type="InterPro" id="IPR007848">
    <property type="entry name" value="Small_mtfrase_dom"/>
</dbReference>
<dbReference type="SUPFAM" id="SSF53335">
    <property type="entry name" value="S-adenosyl-L-methionine-dependent methyltransferases"/>
    <property type="match status" value="1"/>
</dbReference>
<dbReference type="InterPro" id="IPR017237">
    <property type="entry name" value="RLMG"/>
</dbReference>
<dbReference type="PIRSF" id="PIRSF037565">
    <property type="entry name" value="RRNA_m2G_Mtase_RsmD_prd"/>
    <property type="match status" value="1"/>
</dbReference>
<keyword evidence="2" id="KW-0698">rRNA processing</keyword>
<evidence type="ECO:0000256" key="1">
    <source>
        <dbReference type="ARBA" id="ARBA00022490"/>
    </source>
</evidence>
<dbReference type="PROSITE" id="PS00092">
    <property type="entry name" value="N6_MTASE"/>
    <property type="match status" value="1"/>
</dbReference>
<reference evidence="8" key="1">
    <citation type="journal article" date="2014" name="Int. J. Syst. Evol. Microbiol.">
        <title>Complete genome sequence of Corynebacterium casei LMG S-19264T (=DSM 44701T), isolated from a smear-ripened cheese.</title>
        <authorList>
            <consortium name="US DOE Joint Genome Institute (JGI-PGF)"/>
            <person name="Walter F."/>
            <person name="Albersmeier A."/>
            <person name="Kalinowski J."/>
            <person name="Ruckert C."/>
        </authorList>
    </citation>
    <scope>NUCLEOTIDE SEQUENCE</scope>
    <source>
        <strain evidence="8">KCTC 22169</strain>
    </source>
</reference>
<evidence type="ECO:0000313" key="9">
    <source>
        <dbReference type="Proteomes" id="UP000626148"/>
    </source>
</evidence>
<dbReference type="PANTHER" id="PTHR47816">
    <property type="entry name" value="RIBOSOMAL RNA SMALL SUBUNIT METHYLTRANSFERASE C"/>
    <property type="match status" value="1"/>
</dbReference>
<dbReference type="AlphaFoldDB" id="A0A918N9R4"/>
<accession>A0A918N9R4</accession>
<evidence type="ECO:0000256" key="3">
    <source>
        <dbReference type="ARBA" id="ARBA00022603"/>
    </source>
</evidence>
<evidence type="ECO:0000259" key="7">
    <source>
        <dbReference type="Pfam" id="PF26049"/>
    </source>
</evidence>
<dbReference type="Pfam" id="PF26049">
    <property type="entry name" value="RLMG_N"/>
    <property type="match status" value="1"/>
</dbReference>
<dbReference type="GO" id="GO:0008990">
    <property type="term" value="F:rRNA (guanine-N2-)-methyltransferase activity"/>
    <property type="evidence" value="ECO:0007669"/>
    <property type="project" value="InterPro"/>
</dbReference>
<comment type="caution">
    <text evidence="8">The sequence shown here is derived from an EMBL/GenBank/DDBJ whole genome shotgun (WGS) entry which is preliminary data.</text>
</comment>
<evidence type="ECO:0000256" key="5">
    <source>
        <dbReference type="ARBA" id="ARBA00022691"/>
    </source>
</evidence>
<dbReference type="PANTHER" id="PTHR47816:SF5">
    <property type="entry name" value="RIBOSOMAL RNA LARGE SUBUNIT METHYLTRANSFERASE G"/>
    <property type="match status" value="1"/>
</dbReference>
<dbReference type="GO" id="GO:0003676">
    <property type="term" value="F:nucleic acid binding"/>
    <property type="evidence" value="ECO:0007669"/>
    <property type="project" value="InterPro"/>
</dbReference>
<sequence length="367" mass="40480">MTTDSVFASLNLTRVPPAPKLQAWNAADELALSRLAEDSEAPETLLLVNDAFGALAVALGDRVRAWWSDSAMAEKALLENCRANVTPPPPVVTSPEDLADDYDGILLQAPKSLALFEWQLAHLAPRLRADGRLYVLGMVKHLSRGHQNTMARYFRDIHPGCAVKKARCVELREPIPSVQPPTPKQYRSPNGLTLVNHPGSFSESSADPGALAFLQYFGELPKVDTILDLGCGNGILGLSYLHSHPQARVFLVDESAQAVASARDTARENGLSQNVEVIRNHGLNGLDLPELPLILCNPPFHQQTTLTDDIADTLFQQAHDALAPTGEFWMVGNRHLDYHRRLKHWFGDVGVVSRHPKFVVLRCRQPR</sequence>
<name>A0A918N9R4_9GAMM</name>
<dbReference type="GO" id="GO:0005737">
    <property type="term" value="C:cytoplasm"/>
    <property type="evidence" value="ECO:0007669"/>
    <property type="project" value="InterPro"/>
</dbReference>
<keyword evidence="5" id="KW-0949">S-adenosyl-L-methionine</keyword>
<evidence type="ECO:0000256" key="2">
    <source>
        <dbReference type="ARBA" id="ARBA00022552"/>
    </source>
</evidence>
<dbReference type="RefSeq" id="WP_189608268.1">
    <property type="nucleotide sequence ID" value="NZ_BMXR01000004.1"/>
</dbReference>
<evidence type="ECO:0000259" key="6">
    <source>
        <dbReference type="Pfam" id="PF05175"/>
    </source>
</evidence>
<dbReference type="EMBL" id="BMXR01000004">
    <property type="protein sequence ID" value="GGX51584.1"/>
    <property type="molecule type" value="Genomic_DNA"/>
</dbReference>
<dbReference type="Pfam" id="PF05175">
    <property type="entry name" value="MTS"/>
    <property type="match status" value="1"/>
</dbReference>